<feature type="region of interest" description="Disordered" evidence="1">
    <location>
        <begin position="110"/>
        <end position="169"/>
    </location>
</feature>
<dbReference type="EMBL" id="QUSF01000061">
    <property type="protein sequence ID" value="RLV97144.1"/>
    <property type="molecule type" value="Genomic_DNA"/>
</dbReference>
<evidence type="ECO:0000313" key="2">
    <source>
        <dbReference type="EMBL" id="RLV97144.1"/>
    </source>
</evidence>
<evidence type="ECO:0000313" key="3">
    <source>
        <dbReference type="Proteomes" id="UP000276834"/>
    </source>
</evidence>
<feature type="non-terminal residue" evidence="2">
    <location>
        <position position="370"/>
    </location>
</feature>
<reference evidence="2 3" key="1">
    <citation type="journal article" date="2018" name="Proc. R. Soc. B">
        <title>A non-coding region near Follistatin controls head colour polymorphism in the Gouldian finch.</title>
        <authorList>
            <person name="Toomey M.B."/>
            <person name="Marques C.I."/>
            <person name="Andrade P."/>
            <person name="Araujo P.M."/>
            <person name="Sabatino S."/>
            <person name="Gazda M.A."/>
            <person name="Afonso S."/>
            <person name="Lopes R.J."/>
            <person name="Corbo J.C."/>
            <person name="Carneiro M."/>
        </authorList>
    </citation>
    <scope>NUCLEOTIDE SEQUENCE [LARGE SCALE GENOMIC DNA]</scope>
    <source>
        <strain evidence="2">Red01</strain>
        <tissue evidence="2">Muscle</tissue>
    </source>
</reference>
<dbReference type="AlphaFoldDB" id="A0A3L8S4H8"/>
<gene>
    <name evidence="2" type="ORF">DV515_00011898</name>
</gene>
<accession>A0A3L8S4H8</accession>
<dbReference type="Proteomes" id="UP000276834">
    <property type="component" value="Unassembled WGS sequence"/>
</dbReference>
<keyword evidence="3" id="KW-1185">Reference proteome</keyword>
<comment type="caution">
    <text evidence="2">The sequence shown here is derived from an EMBL/GenBank/DDBJ whole genome shotgun (WGS) entry which is preliminary data.</text>
</comment>
<name>A0A3L8S4H8_CHLGU</name>
<sequence length="370" mass="40052">MAGIPSQSTLGLEGFFQIAGRKPGFKRAAQTGSTNVPGGFLSQATGFLKCEFQRSLKLLAAQMEQADGMSVGTLSWQPSPPGCWSRDRAAVATAGRWWRCRTALFPSTRRWEGKQRQGGCPGTPPEPGTPRDHRRGTPGWATTRWQPEPGDEAVPARSGPSSVSGAGRRSCHRTDITGFVPGENAICNGDCDVKCTLTIGNFLLHPPKRLRADTIQSWQALLHQPAQLRGLTQAQLLWRSLLNVPHQHRDTQLCCKKPSSATGSEPRAGSPAAPDPTLRTVSSSFCLFSLAACSSFICRSSSSCSASSFWRSSFRFSRASLCGGGLPARSRLTVLWMAAETGKSRFGSEMDFVGPMCHPEQRHCFGIIQD</sequence>
<feature type="region of interest" description="Disordered" evidence="1">
    <location>
        <begin position="255"/>
        <end position="276"/>
    </location>
</feature>
<organism evidence="2 3">
    <name type="scientific">Chloebia gouldiae</name>
    <name type="common">Gouldian finch</name>
    <name type="synonym">Erythrura gouldiae</name>
    <dbReference type="NCBI Taxonomy" id="44316"/>
    <lineage>
        <taxon>Eukaryota</taxon>
        <taxon>Metazoa</taxon>
        <taxon>Chordata</taxon>
        <taxon>Craniata</taxon>
        <taxon>Vertebrata</taxon>
        <taxon>Euteleostomi</taxon>
        <taxon>Archelosauria</taxon>
        <taxon>Archosauria</taxon>
        <taxon>Dinosauria</taxon>
        <taxon>Saurischia</taxon>
        <taxon>Theropoda</taxon>
        <taxon>Coelurosauria</taxon>
        <taxon>Aves</taxon>
        <taxon>Neognathae</taxon>
        <taxon>Neoaves</taxon>
        <taxon>Telluraves</taxon>
        <taxon>Australaves</taxon>
        <taxon>Passeriformes</taxon>
        <taxon>Passeroidea</taxon>
        <taxon>Passeridae</taxon>
        <taxon>Chloebia</taxon>
    </lineage>
</organism>
<protein>
    <submittedName>
        <fullName evidence="2">Uncharacterized protein</fullName>
    </submittedName>
</protein>
<evidence type="ECO:0000256" key="1">
    <source>
        <dbReference type="SAM" id="MobiDB-lite"/>
    </source>
</evidence>
<proteinExistence type="predicted"/>